<evidence type="ECO:0008006" key="3">
    <source>
        <dbReference type="Google" id="ProtNLM"/>
    </source>
</evidence>
<dbReference type="AlphaFoldDB" id="A0A109LF07"/>
<name>A0A109LF07_PSEFL</name>
<dbReference type="EMBL" id="LCYA01000103">
    <property type="protein sequence ID" value="KWV86251.1"/>
    <property type="molecule type" value="Genomic_DNA"/>
</dbReference>
<sequence length="156" mass="16404">MSLATIGGVFAFHSETKFMGASVGFRTVVESRFFQGSNRMHKVVIGALILAALAGCAGSKMKEARAGSPYKTLASDKATLVVAQCIQFGWQDESVFGVDAGGFKEATEAGGFTVYTTDGDYFVDVLSTGAGSTVNYYAAQDNMPAKRRLAALATCL</sequence>
<dbReference type="PATRIC" id="fig|294.194.peg.4692"/>
<comment type="caution">
    <text evidence="1">The sequence shown here is derived from an EMBL/GenBank/DDBJ whole genome shotgun (WGS) entry which is preliminary data.</text>
</comment>
<reference evidence="1 2" key="1">
    <citation type="submission" date="2015-05" db="EMBL/GenBank/DDBJ databases">
        <title>A genomic and transcriptomic approach to investigate the blue pigment phenotype in Pseudomonas fluorescens.</title>
        <authorList>
            <person name="Andreani N.A."/>
            <person name="Cardazzo B."/>
        </authorList>
    </citation>
    <scope>NUCLEOTIDE SEQUENCE [LARGE SCALE GENOMIC DNA]</scope>
    <source>
        <strain evidence="1 2">Ps_22</strain>
    </source>
</reference>
<dbReference type="Proteomes" id="UP000061348">
    <property type="component" value="Unassembled WGS sequence"/>
</dbReference>
<evidence type="ECO:0000313" key="1">
    <source>
        <dbReference type="EMBL" id="KWV86251.1"/>
    </source>
</evidence>
<organism evidence="1 2">
    <name type="scientific">Pseudomonas fluorescens</name>
    <dbReference type="NCBI Taxonomy" id="294"/>
    <lineage>
        <taxon>Bacteria</taxon>
        <taxon>Pseudomonadati</taxon>
        <taxon>Pseudomonadota</taxon>
        <taxon>Gammaproteobacteria</taxon>
        <taxon>Pseudomonadales</taxon>
        <taxon>Pseudomonadaceae</taxon>
        <taxon>Pseudomonas</taxon>
    </lineage>
</organism>
<proteinExistence type="predicted"/>
<evidence type="ECO:0000313" key="2">
    <source>
        <dbReference type="Proteomes" id="UP000061348"/>
    </source>
</evidence>
<accession>A0A109LF07</accession>
<gene>
    <name evidence="1" type="ORF">PFLmoz3_04223</name>
</gene>
<protein>
    <recommendedName>
        <fullName evidence="3">Lipoprotein</fullName>
    </recommendedName>
</protein>